<dbReference type="PROSITE" id="PS50994">
    <property type="entry name" value="INTEGRASE"/>
    <property type="match status" value="1"/>
</dbReference>
<accession>A0AAV8X1I1</accession>
<keyword evidence="3" id="KW-1185">Reference proteome</keyword>
<gene>
    <name evidence="2" type="ORF">NQ314_014801</name>
</gene>
<dbReference type="Gene3D" id="3.30.420.10">
    <property type="entry name" value="Ribonuclease H-like superfamily/Ribonuclease H"/>
    <property type="match status" value="1"/>
</dbReference>
<reference evidence="2" key="1">
    <citation type="journal article" date="2023" name="Insect Mol. Biol.">
        <title>Genome sequencing provides insights into the evolution of gene families encoding plant cell wall-degrading enzymes in longhorned beetles.</title>
        <authorList>
            <person name="Shin N.R."/>
            <person name="Okamura Y."/>
            <person name="Kirsch R."/>
            <person name="Pauchet Y."/>
        </authorList>
    </citation>
    <scope>NUCLEOTIDE SEQUENCE</scope>
    <source>
        <strain evidence="2">RBIC_L_NR</strain>
    </source>
</reference>
<dbReference type="SUPFAM" id="SSF53098">
    <property type="entry name" value="Ribonuclease H-like"/>
    <property type="match status" value="1"/>
</dbReference>
<dbReference type="Proteomes" id="UP001162156">
    <property type="component" value="Unassembled WGS sequence"/>
</dbReference>
<dbReference type="EMBL" id="JANEYF010004072">
    <property type="protein sequence ID" value="KAJ8932255.1"/>
    <property type="molecule type" value="Genomic_DNA"/>
</dbReference>
<sequence>MLNGEIVSNVSEQNLNGCHLVVPSSRIELHNGIGILTVLNLSKLETSFDKNQCVSRGIPSGQSPTEVLVAPEVLPNDVQQRLDNLLEHLGLFCRTNNDNVYMLVIVDAFTKYLWIEAVPDTTAKHIVQCLKMIIKIFGVPVRIISDRGKCFTSKEMKEFCSEQNIKHILNTIACPRSNGQVERFNATILSAMRAAICDEHNSWKAKITEVQHSINGTVNATTGCAPAELLYGFRSRLKFDVSVDDNEQVDRDVKLKSKRVKAAENIIKSARAMKKRYDRSRDPAVIFKVGDMVMIERKPMVKGLASGKLVEKYIGPVMVQQVLPKDRYRVGSLSKDKRRFKGVVSSDKMKLFKIQTTD</sequence>
<dbReference type="InterPro" id="IPR036397">
    <property type="entry name" value="RNaseH_sf"/>
</dbReference>
<proteinExistence type="predicted"/>
<feature type="domain" description="Integrase catalytic" evidence="1">
    <location>
        <begin position="60"/>
        <end position="234"/>
    </location>
</feature>
<dbReference type="PANTHER" id="PTHR37984:SF5">
    <property type="entry name" value="PROTEIN NYNRIN-LIKE"/>
    <property type="match status" value="1"/>
</dbReference>
<dbReference type="Pfam" id="PF00665">
    <property type="entry name" value="rve"/>
    <property type="match status" value="1"/>
</dbReference>
<dbReference type="AlphaFoldDB" id="A0AAV8X1I1"/>
<dbReference type="GO" id="GO:0015074">
    <property type="term" value="P:DNA integration"/>
    <property type="evidence" value="ECO:0007669"/>
    <property type="project" value="InterPro"/>
</dbReference>
<comment type="caution">
    <text evidence="2">The sequence shown here is derived from an EMBL/GenBank/DDBJ whole genome shotgun (WGS) entry which is preliminary data.</text>
</comment>
<dbReference type="GO" id="GO:0003676">
    <property type="term" value="F:nucleic acid binding"/>
    <property type="evidence" value="ECO:0007669"/>
    <property type="project" value="InterPro"/>
</dbReference>
<evidence type="ECO:0000259" key="1">
    <source>
        <dbReference type="PROSITE" id="PS50994"/>
    </source>
</evidence>
<dbReference type="InterPro" id="IPR001584">
    <property type="entry name" value="Integrase_cat-core"/>
</dbReference>
<dbReference type="InterPro" id="IPR012337">
    <property type="entry name" value="RNaseH-like_sf"/>
</dbReference>
<protein>
    <recommendedName>
        <fullName evidence="1">Integrase catalytic domain-containing protein</fullName>
    </recommendedName>
</protein>
<evidence type="ECO:0000313" key="3">
    <source>
        <dbReference type="Proteomes" id="UP001162156"/>
    </source>
</evidence>
<organism evidence="2 3">
    <name type="scientific">Rhamnusium bicolor</name>
    <dbReference type="NCBI Taxonomy" id="1586634"/>
    <lineage>
        <taxon>Eukaryota</taxon>
        <taxon>Metazoa</taxon>
        <taxon>Ecdysozoa</taxon>
        <taxon>Arthropoda</taxon>
        <taxon>Hexapoda</taxon>
        <taxon>Insecta</taxon>
        <taxon>Pterygota</taxon>
        <taxon>Neoptera</taxon>
        <taxon>Endopterygota</taxon>
        <taxon>Coleoptera</taxon>
        <taxon>Polyphaga</taxon>
        <taxon>Cucujiformia</taxon>
        <taxon>Chrysomeloidea</taxon>
        <taxon>Cerambycidae</taxon>
        <taxon>Lepturinae</taxon>
        <taxon>Rhagiini</taxon>
        <taxon>Rhamnusium</taxon>
    </lineage>
</organism>
<name>A0AAV8X1I1_9CUCU</name>
<dbReference type="InterPro" id="IPR050951">
    <property type="entry name" value="Retrovirus_Pol_polyprotein"/>
</dbReference>
<evidence type="ECO:0000313" key="2">
    <source>
        <dbReference type="EMBL" id="KAJ8932255.1"/>
    </source>
</evidence>
<dbReference type="PANTHER" id="PTHR37984">
    <property type="entry name" value="PROTEIN CBG26694"/>
    <property type="match status" value="1"/>
</dbReference>